<keyword evidence="1" id="KW-1133">Transmembrane helix</keyword>
<evidence type="ECO:0000313" key="3">
    <source>
        <dbReference type="Proteomes" id="UP000220639"/>
    </source>
</evidence>
<proteinExistence type="predicted"/>
<reference evidence="3" key="1">
    <citation type="submission" date="2017-08" db="EMBL/GenBank/DDBJ databases">
        <authorList>
            <person name="Brisse S."/>
        </authorList>
    </citation>
    <scope>NUCLEOTIDE SEQUENCE [LARGE SCALE GENOMIC DNA]</scope>
    <source>
        <strain evidence="3">06D021</strain>
    </source>
</reference>
<dbReference type="AlphaFoldDB" id="A0A285B172"/>
<accession>A0A285B172</accession>
<keyword evidence="1" id="KW-0472">Membrane</keyword>
<keyword evidence="1" id="KW-0812">Transmembrane</keyword>
<feature type="transmembrane region" description="Helical" evidence="1">
    <location>
        <begin position="44"/>
        <end position="64"/>
    </location>
</feature>
<dbReference type="Proteomes" id="UP000220639">
    <property type="component" value="Unassembled WGS sequence"/>
</dbReference>
<dbReference type="EMBL" id="FZTC01000015">
    <property type="protein sequence ID" value="SNU34709.1"/>
    <property type="molecule type" value="Genomic_DNA"/>
</dbReference>
<organism evidence="2 3">
    <name type="scientific">Klebsiella grimontii</name>
    <dbReference type="NCBI Taxonomy" id="2058152"/>
    <lineage>
        <taxon>Bacteria</taxon>
        <taxon>Pseudomonadati</taxon>
        <taxon>Pseudomonadota</taxon>
        <taxon>Gammaproteobacteria</taxon>
        <taxon>Enterobacterales</taxon>
        <taxon>Enterobacteriaceae</taxon>
        <taxon>Klebsiella/Raoultella group</taxon>
        <taxon>Klebsiella</taxon>
    </lineage>
</organism>
<sequence>MVIFLYKTMRQINNSQVINILYNVTTAIKILFGDLNDKKQKMLYVLKIKTFQLTMIKLFIAVMITY</sequence>
<evidence type="ECO:0000313" key="2">
    <source>
        <dbReference type="EMBL" id="SNU34709.1"/>
    </source>
</evidence>
<name>A0A285B172_9ENTR</name>
<gene>
    <name evidence="2" type="ORF">KOSB73_220828</name>
</gene>
<evidence type="ECO:0000256" key="1">
    <source>
        <dbReference type="SAM" id="Phobius"/>
    </source>
</evidence>
<protein>
    <submittedName>
        <fullName evidence="2">Uncharacterized protein</fullName>
    </submittedName>
</protein>